<dbReference type="EMBL" id="CAAKMV010000196">
    <property type="protein sequence ID" value="VIO64383.1"/>
    <property type="molecule type" value="Genomic_DNA"/>
</dbReference>
<evidence type="ECO:0000313" key="4">
    <source>
        <dbReference type="EMBL" id="VIO64383.1"/>
    </source>
</evidence>
<protein>
    <recommendedName>
        <fullName evidence="6">Oxidoreductase</fullName>
    </recommendedName>
</protein>
<dbReference type="Pfam" id="PF00106">
    <property type="entry name" value="adh_short"/>
    <property type="match status" value="1"/>
</dbReference>
<dbReference type="InterPro" id="IPR002347">
    <property type="entry name" value="SDR_fam"/>
</dbReference>
<gene>
    <name evidence="4" type="ORF">FUG_LOCUS562528</name>
    <name evidence="3" type="ORF">MDCFG202_LOCUS185398</name>
</gene>
<accession>A0A2H3GGS2</accession>
<evidence type="ECO:0000313" key="5">
    <source>
        <dbReference type="Proteomes" id="UP000746612"/>
    </source>
</evidence>
<dbReference type="Proteomes" id="UP000746612">
    <property type="component" value="Unassembled WGS sequence"/>
</dbReference>
<sequence length="302" mass="33063">MVLYNGFDSITDVPDLLGKVILVTGGTSGLGRSAITTLAAHNPSHIYFTGRSSSAAESLIKDISPIPSTFLECDLTSIANMHAAAKKFRHDRLDLFIANAGVMAVDGLTKDGLELQFGVNHVGNATLFMALLPIMLKTAEEPNSDVRFVSLTSLGYRGHPKNGIEFDTLHSKQEDMSFGTWGRYGQSKLANIVFAKEIQQRHPKITSVVVHPGVIATGLVTELSFWKRMFVYVTNPRMMTVEQGGLNTVWAATSGDVKKGDEKVAFYEPVGKGNAGDEMCFSQELGKKLWEWTEEKINSTKM</sequence>
<dbReference type="PANTHER" id="PTHR24320">
    <property type="entry name" value="RETINOL DEHYDROGENASE"/>
    <property type="match status" value="1"/>
</dbReference>
<dbReference type="AlphaFoldDB" id="A0A2H3GGS2"/>
<dbReference type="SUPFAM" id="SSF51735">
    <property type="entry name" value="NAD(P)-binding Rossmann-fold domains"/>
    <property type="match status" value="1"/>
</dbReference>
<evidence type="ECO:0008006" key="6">
    <source>
        <dbReference type="Google" id="ProtNLM"/>
    </source>
</evidence>
<dbReference type="OrthoDB" id="191139at2759"/>
<organism evidence="3 5">
    <name type="scientific">Gibberella zeae</name>
    <name type="common">Wheat head blight fungus</name>
    <name type="synonym">Fusarium graminearum</name>
    <dbReference type="NCBI Taxonomy" id="5518"/>
    <lineage>
        <taxon>Eukaryota</taxon>
        <taxon>Fungi</taxon>
        <taxon>Dikarya</taxon>
        <taxon>Ascomycota</taxon>
        <taxon>Pezizomycotina</taxon>
        <taxon>Sordariomycetes</taxon>
        <taxon>Hypocreomycetidae</taxon>
        <taxon>Hypocreales</taxon>
        <taxon>Nectriaceae</taxon>
        <taxon>Fusarium</taxon>
    </lineage>
</organism>
<evidence type="ECO:0000256" key="1">
    <source>
        <dbReference type="ARBA" id="ARBA00006484"/>
    </source>
</evidence>
<dbReference type="EMBL" id="CAJPIJ010000112">
    <property type="protein sequence ID" value="CAG1979380.1"/>
    <property type="molecule type" value="Genomic_DNA"/>
</dbReference>
<dbReference type="InterPro" id="IPR036291">
    <property type="entry name" value="NAD(P)-bd_dom_sf"/>
</dbReference>
<proteinExistence type="inferred from homology"/>
<dbReference type="PANTHER" id="PTHR24320:SF154">
    <property type="entry name" value="OXIDOREDUCTASE, SHORT-CHAIN DEHYDROGENASE_REDUCTASE FAMILY (AFU_ORTHOLOGUE AFUA_2G04560)"/>
    <property type="match status" value="1"/>
</dbReference>
<keyword evidence="2" id="KW-0560">Oxidoreductase</keyword>
<dbReference type="PRINTS" id="PR00081">
    <property type="entry name" value="GDHRDH"/>
</dbReference>
<reference evidence="4" key="1">
    <citation type="submission" date="2019-04" db="EMBL/GenBank/DDBJ databases">
        <authorList>
            <person name="Melise S."/>
            <person name="Noan J."/>
            <person name="Okalmin O."/>
        </authorList>
    </citation>
    <scope>NUCLEOTIDE SEQUENCE</scope>
    <source>
        <strain evidence="4">FN9</strain>
    </source>
</reference>
<reference evidence="3" key="2">
    <citation type="submission" date="2021-03" db="EMBL/GenBank/DDBJ databases">
        <authorList>
            <person name="Alouane T."/>
            <person name="Langin T."/>
            <person name="Bonhomme L."/>
        </authorList>
    </citation>
    <scope>NUCLEOTIDE SEQUENCE</scope>
    <source>
        <strain evidence="3">MDC_Fg202</strain>
    </source>
</reference>
<evidence type="ECO:0000256" key="2">
    <source>
        <dbReference type="ARBA" id="ARBA00023002"/>
    </source>
</evidence>
<comment type="similarity">
    <text evidence="1">Belongs to the short-chain dehydrogenases/reductases (SDR) family.</text>
</comment>
<name>A0A2H3GGS2_GIBZA</name>
<evidence type="ECO:0000313" key="3">
    <source>
        <dbReference type="EMBL" id="CAG1979380.1"/>
    </source>
</evidence>
<dbReference type="GO" id="GO:0016491">
    <property type="term" value="F:oxidoreductase activity"/>
    <property type="evidence" value="ECO:0007669"/>
    <property type="project" value="UniProtKB-KW"/>
</dbReference>
<dbReference type="Gene3D" id="3.40.50.720">
    <property type="entry name" value="NAD(P)-binding Rossmann-like Domain"/>
    <property type="match status" value="1"/>
</dbReference>